<evidence type="ECO:0000313" key="3">
    <source>
        <dbReference type="Proteomes" id="UP001138802"/>
    </source>
</evidence>
<keyword evidence="3" id="KW-1185">Reference proteome</keyword>
<protein>
    <submittedName>
        <fullName evidence="2">Uncharacterized protein</fullName>
    </submittedName>
</protein>
<dbReference type="RefSeq" id="WP_200386998.1">
    <property type="nucleotide sequence ID" value="NZ_NRSD01000004.1"/>
</dbReference>
<reference evidence="2 3" key="1">
    <citation type="journal article" date="2020" name="Microorganisms">
        <title>Osmotic Adaptation and Compatible Solute Biosynthesis of Phototrophic Bacteria as Revealed from Genome Analyses.</title>
        <authorList>
            <person name="Imhoff J.F."/>
            <person name="Rahn T."/>
            <person name="Kunzel S."/>
            <person name="Keller A."/>
            <person name="Neulinger S.C."/>
        </authorList>
    </citation>
    <scope>NUCLEOTIDE SEQUENCE [LARGE SCALE GENOMIC DNA]</scope>
    <source>
        <strain evidence="2 3">DSM 21303</strain>
    </source>
</reference>
<evidence type="ECO:0000313" key="2">
    <source>
        <dbReference type="EMBL" id="MBK1644204.1"/>
    </source>
</evidence>
<feature type="region of interest" description="Disordered" evidence="1">
    <location>
        <begin position="172"/>
        <end position="201"/>
    </location>
</feature>
<gene>
    <name evidence="2" type="ORF">CKO25_05960</name>
</gene>
<comment type="caution">
    <text evidence="2">The sequence shown here is derived from an EMBL/GenBank/DDBJ whole genome shotgun (WGS) entry which is preliminary data.</text>
</comment>
<accession>A0A9X0WGB4</accession>
<dbReference type="EMBL" id="NRSD01000004">
    <property type="protein sequence ID" value="MBK1644204.1"/>
    <property type="molecule type" value="Genomic_DNA"/>
</dbReference>
<dbReference type="AlphaFoldDB" id="A0A9X0WGB4"/>
<proteinExistence type="predicted"/>
<name>A0A9X0WGB4_9GAMM</name>
<dbReference type="Proteomes" id="UP001138802">
    <property type="component" value="Unassembled WGS sequence"/>
</dbReference>
<evidence type="ECO:0000256" key="1">
    <source>
        <dbReference type="SAM" id="MobiDB-lite"/>
    </source>
</evidence>
<sequence length="235" mass="25071">MTPAPTLLDALVSQLIDASKVNDSVQVKPAAVLWPDATGEWTAAQTAVRQRLPGLVTLGAYRPQDGQGPAIWIKCAVAGAFHVDASEPQPLVVALGHLAEVAERGRHLPSGSDPDQLARSYLEGGWRVDAAALRALGVVQTKADLDAVSAALRAPSICPGSRSPPRGCRLPSWPRADSAQAASSRTGCRTPRKRPMGSARSLSTVCVTTWRSPSRSGWPHSVRRRWRRAGPACRR</sequence>
<organism evidence="2 3">
    <name type="scientific">Thiocapsa imhoffii</name>
    <dbReference type="NCBI Taxonomy" id="382777"/>
    <lineage>
        <taxon>Bacteria</taxon>
        <taxon>Pseudomonadati</taxon>
        <taxon>Pseudomonadota</taxon>
        <taxon>Gammaproteobacteria</taxon>
        <taxon>Chromatiales</taxon>
        <taxon>Chromatiaceae</taxon>
        <taxon>Thiocapsa</taxon>
    </lineage>
</organism>